<organism evidence="2 3">
    <name type="scientific">Venturia effusa</name>
    <dbReference type="NCBI Taxonomy" id="50376"/>
    <lineage>
        <taxon>Eukaryota</taxon>
        <taxon>Fungi</taxon>
        <taxon>Dikarya</taxon>
        <taxon>Ascomycota</taxon>
        <taxon>Pezizomycotina</taxon>
        <taxon>Dothideomycetes</taxon>
        <taxon>Pleosporomycetidae</taxon>
        <taxon>Venturiales</taxon>
        <taxon>Venturiaceae</taxon>
        <taxon>Venturia</taxon>
    </lineage>
</organism>
<dbReference type="AlphaFoldDB" id="A0A517LMT7"/>
<dbReference type="EMBL" id="CP042200">
    <property type="protein sequence ID" value="QDS76960.1"/>
    <property type="molecule type" value="Genomic_DNA"/>
</dbReference>
<proteinExistence type="predicted"/>
<evidence type="ECO:0000313" key="3">
    <source>
        <dbReference type="Proteomes" id="UP000316270"/>
    </source>
</evidence>
<evidence type="ECO:0000313" key="2">
    <source>
        <dbReference type="EMBL" id="QDS76960.1"/>
    </source>
</evidence>
<gene>
    <name evidence="2" type="ORF">FKW77_005354</name>
</gene>
<dbReference type="Proteomes" id="UP000316270">
    <property type="component" value="Chromosome 16"/>
</dbReference>
<sequence>MYAADAPNDDGWLGGDEVNDLCDILSLESRCMNPYPDWNWRNDAKPGPPPKGKKNKKPAQPPPSPPGGQPIKQPGKSGDEDHWETCAEDDF</sequence>
<accession>A0A517LMT7</accession>
<reference evidence="2 3" key="1">
    <citation type="submission" date="2019-07" db="EMBL/GenBank/DDBJ databases">
        <title>Finished genome of Venturia effusa.</title>
        <authorList>
            <person name="Young C.A."/>
            <person name="Cox M.P."/>
            <person name="Ganley A.R.D."/>
            <person name="David W.J."/>
        </authorList>
    </citation>
    <scope>NUCLEOTIDE SEQUENCE [LARGE SCALE GENOMIC DNA]</scope>
    <source>
        <strain evidence="3">albino</strain>
    </source>
</reference>
<protein>
    <submittedName>
        <fullName evidence="2">Uncharacterized protein</fullName>
    </submittedName>
</protein>
<keyword evidence="3" id="KW-1185">Reference proteome</keyword>
<name>A0A517LMT7_9PEZI</name>
<evidence type="ECO:0000256" key="1">
    <source>
        <dbReference type="SAM" id="MobiDB-lite"/>
    </source>
</evidence>
<feature type="compositionally biased region" description="Pro residues" evidence="1">
    <location>
        <begin position="59"/>
        <end position="68"/>
    </location>
</feature>
<feature type="region of interest" description="Disordered" evidence="1">
    <location>
        <begin position="35"/>
        <end position="91"/>
    </location>
</feature>